<organism evidence="4 5">
    <name type="scientific">Bathycoccus prasinos</name>
    <dbReference type="NCBI Taxonomy" id="41875"/>
    <lineage>
        <taxon>Eukaryota</taxon>
        <taxon>Viridiplantae</taxon>
        <taxon>Chlorophyta</taxon>
        <taxon>Mamiellophyceae</taxon>
        <taxon>Mamiellales</taxon>
        <taxon>Bathycoccaceae</taxon>
        <taxon>Bathycoccus</taxon>
    </lineage>
</organism>
<keyword evidence="3 4" id="KW-0418">Kinase</keyword>
<dbReference type="OrthoDB" id="10262702at2759"/>
<evidence type="ECO:0000256" key="3">
    <source>
        <dbReference type="ARBA" id="ARBA00022777"/>
    </source>
</evidence>
<gene>
    <name evidence="4" type="ordered locus">Bathy11g03850</name>
</gene>
<dbReference type="PANTHER" id="PTHR10196:SF80">
    <property type="entry name" value="D-RIBULOSE KINASE"/>
    <property type="match status" value="1"/>
</dbReference>
<dbReference type="PANTHER" id="PTHR10196">
    <property type="entry name" value="SUGAR KINASE"/>
    <property type="match status" value="1"/>
</dbReference>
<comment type="similarity">
    <text evidence="1">Belongs to the FGGY kinase family.</text>
</comment>
<dbReference type="CDD" id="cd07783">
    <property type="entry name" value="ASKHA_NBD_FGGY_SePSK_AtXK1-like"/>
    <property type="match status" value="1"/>
</dbReference>
<dbReference type="KEGG" id="bpg:Bathy11g03850"/>
<evidence type="ECO:0000256" key="1">
    <source>
        <dbReference type="ARBA" id="ARBA00009156"/>
    </source>
</evidence>
<protein>
    <submittedName>
        <fullName evidence="4">Carbohydrate kinase, FGGY</fullName>
    </submittedName>
</protein>
<dbReference type="GO" id="GO:0005829">
    <property type="term" value="C:cytosol"/>
    <property type="evidence" value="ECO:0007669"/>
    <property type="project" value="TreeGrafter"/>
</dbReference>
<reference evidence="4 5" key="1">
    <citation type="submission" date="2011-10" db="EMBL/GenBank/DDBJ databases">
        <authorList>
            <person name="Genoscope - CEA"/>
        </authorList>
    </citation>
    <scope>NUCLEOTIDE SEQUENCE [LARGE SCALE GENOMIC DNA]</scope>
    <source>
        <strain evidence="4 5">RCC 1105</strain>
    </source>
</reference>
<dbReference type="STRING" id="41875.K8EJV5"/>
<dbReference type="SUPFAM" id="SSF53067">
    <property type="entry name" value="Actin-like ATPase domain"/>
    <property type="match status" value="2"/>
</dbReference>
<name>K8EJV5_9CHLO</name>
<proteinExistence type="inferred from homology"/>
<dbReference type="GO" id="GO:0004856">
    <property type="term" value="F:D-xylulokinase activity"/>
    <property type="evidence" value="ECO:0007669"/>
    <property type="project" value="TreeGrafter"/>
</dbReference>
<dbReference type="RefSeq" id="XP_007510132.1">
    <property type="nucleotide sequence ID" value="XM_007510070.1"/>
</dbReference>
<dbReference type="GO" id="GO:0005997">
    <property type="term" value="P:xylulose metabolic process"/>
    <property type="evidence" value="ECO:0007669"/>
    <property type="project" value="TreeGrafter"/>
</dbReference>
<keyword evidence="5" id="KW-1185">Reference proteome</keyword>
<dbReference type="Proteomes" id="UP000198341">
    <property type="component" value="Chromosome 11"/>
</dbReference>
<dbReference type="Gene3D" id="3.30.420.40">
    <property type="match status" value="2"/>
</dbReference>
<dbReference type="eggNOG" id="ENOG502QVMB">
    <property type="taxonomic scope" value="Eukaryota"/>
</dbReference>
<evidence type="ECO:0000313" key="5">
    <source>
        <dbReference type="Proteomes" id="UP000198341"/>
    </source>
</evidence>
<accession>K8EJV5</accession>
<dbReference type="InterPro" id="IPR043129">
    <property type="entry name" value="ATPase_NBD"/>
</dbReference>
<sequence>MDFGTSGCRVSLIDERGVQKFETSVKYTDTREANNKTSSSSSSMTAIWEDALWTSLENIPRETRERIVSVAIDGTSGTVIIVHPESGEPLYKAMMYNEKFEVGAQYLASESCRVPDGHVTRSSTSALSKLAHYFANEHPKPISYKLLHHADWLSYKLHENMGVSDFNNSLKLGFDPGSETYPQWMLDLPFAEALPKTMLPPGARIGVVQNPRAKEFLSNPECIVCTGTTDSVAAFIASGANEPGDACTSLGSTLAWKLISEARVDDASVGIYSHKIGDQYWLVGGACNTGGNILRAFFTNDELQSLTDTIEMENMFELNLFGVRDADFFKSNAGGDFGLEVSDAVKKCESERETCENDAVFLCKIFSSIAKAEKRCYDNANAMGASEKLKKVYTSGGGAANATWCKMRSSCLSIDNKSGSTIDVVASEYTEASYGTALLAKKGYHSR</sequence>
<dbReference type="GO" id="GO:0019150">
    <property type="term" value="F:D-ribulokinase activity"/>
    <property type="evidence" value="ECO:0007669"/>
    <property type="project" value="TreeGrafter"/>
</dbReference>
<dbReference type="AlphaFoldDB" id="K8EJV5"/>
<dbReference type="GeneID" id="19013064"/>
<dbReference type="EMBL" id="FO082268">
    <property type="protein sequence ID" value="CCO18477.1"/>
    <property type="molecule type" value="Genomic_DNA"/>
</dbReference>
<evidence type="ECO:0000256" key="2">
    <source>
        <dbReference type="ARBA" id="ARBA00022679"/>
    </source>
</evidence>
<keyword evidence="2" id="KW-0808">Transferase</keyword>
<evidence type="ECO:0000313" key="4">
    <source>
        <dbReference type="EMBL" id="CCO18477.1"/>
    </source>
</evidence>